<reference evidence="5 6" key="1">
    <citation type="submission" date="2024-01" db="EMBL/GenBank/DDBJ databases">
        <title>Comparative genomics of Cryptococcus and Kwoniella reveals pathogenesis evolution and contrasting modes of karyotype evolution via chromosome fusion or intercentromeric recombination.</title>
        <authorList>
            <person name="Coelho M.A."/>
            <person name="David-Palma M."/>
            <person name="Shea T."/>
            <person name="Bowers K."/>
            <person name="McGinley-Smith S."/>
            <person name="Mohammad A.W."/>
            <person name="Gnirke A."/>
            <person name="Yurkov A.M."/>
            <person name="Nowrousian M."/>
            <person name="Sun S."/>
            <person name="Cuomo C.A."/>
            <person name="Heitman J."/>
        </authorList>
    </citation>
    <scope>NUCLEOTIDE SEQUENCE [LARGE SCALE GENOMIC DNA]</scope>
    <source>
        <strain evidence="5 6">PYCC6329</strain>
    </source>
</reference>
<feature type="compositionally biased region" description="Low complexity" evidence="3">
    <location>
        <begin position="775"/>
        <end position="789"/>
    </location>
</feature>
<name>A0AAX4KVU8_9TREE</name>
<evidence type="ECO:0000256" key="3">
    <source>
        <dbReference type="SAM" id="MobiDB-lite"/>
    </source>
</evidence>
<accession>A0AAX4KVU8</accession>
<feature type="compositionally biased region" description="Low complexity" evidence="3">
    <location>
        <begin position="745"/>
        <end position="761"/>
    </location>
</feature>
<dbReference type="GO" id="GO:0005634">
    <property type="term" value="C:nucleus"/>
    <property type="evidence" value="ECO:0007669"/>
    <property type="project" value="UniProtKB-SubCell"/>
</dbReference>
<dbReference type="Proteomes" id="UP001358614">
    <property type="component" value="Chromosome 3"/>
</dbReference>
<dbReference type="KEGG" id="ker:91106978"/>
<dbReference type="AlphaFoldDB" id="A0AAX4KVU8"/>
<gene>
    <name evidence="5" type="ORF">V865_008177</name>
</gene>
<dbReference type="EMBL" id="CP144091">
    <property type="protein sequence ID" value="WWD10044.1"/>
    <property type="molecule type" value="Genomic_DNA"/>
</dbReference>
<feature type="compositionally biased region" description="Low complexity" evidence="3">
    <location>
        <begin position="663"/>
        <end position="682"/>
    </location>
</feature>
<feature type="compositionally biased region" description="Polar residues" evidence="3">
    <location>
        <begin position="486"/>
        <end position="497"/>
    </location>
</feature>
<evidence type="ECO:0000256" key="2">
    <source>
        <dbReference type="ARBA" id="ARBA00023242"/>
    </source>
</evidence>
<feature type="region of interest" description="Disordered" evidence="3">
    <location>
        <begin position="409"/>
        <end position="830"/>
    </location>
</feature>
<comment type="subcellular location">
    <subcellularLocation>
        <location evidence="1">Nucleus</location>
    </subcellularLocation>
</comment>
<proteinExistence type="predicted"/>
<feature type="domain" description="ELYS-like" evidence="4">
    <location>
        <begin position="81"/>
        <end position="331"/>
    </location>
</feature>
<evidence type="ECO:0000259" key="4">
    <source>
        <dbReference type="Pfam" id="PF13934"/>
    </source>
</evidence>
<feature type="compositionally biased region" description="Polar residues" evidence="3">
    <location>
        <begin position="625"/>
        <end position="637"/>
    </location>
</feature>
<dbReference type="Pfam" id="PF13934">
    <property type="entry name" value="ELYS"/>
    <property type="match status" value="1"/>
</dbReference>
<dbReference type="RefSeq" id="XP_066088011.1">
    <property type="nucleotide sequence ID" value="XM_066231914.1"/>
</dbReference>
<feature type="compositionally biased region" description="Acidic residues" evidence="3">
    <location>
        <begin position="567"/>
        <end position="577"/>
    </location>
</feature>
<feature type="compositionally biased region" description="Basic and acidic residues" evidence="3">
    <location>
        <begin position="652"/>
        <end position="662"/>
    </location>
</feature>
<protein>
    <recommendedName>
        <fullName evidence="4">ELYS-like domain-containing protein</fullName>
    </recommendedName>
</protein>
<keyword evidence="6" id="KW-1185">Reference proteome</keyword>
<evidence type="ECO:0000256" key="1">
    <source>
        <dbReference type="ARBA" id="ARBA00004123"/>
    </source>
</evidence>
<evidence type="ECO:0000313" key="6">
    <source>
        <dbReference type="Proteomes" id="UP001358614"/>
    </source>
</evidence>
<keyword evidence="2" id="KW-0539">Nucleus</keyword>
<dbReference type="GeneID" id="91106978"/>
<feature type="compositionally biased region" description="Low complexity" evidence="3">
    <location>
        <begin position="510"/>
        <end position="520"/>
    </location>
</feature>
<evidence type="ECO:0000313" key="5">
    <source>
        <dbReference type="EMBL" id="WWD10044.1"/>
    </source>
</evidence>
<feature type="compositionally biased region" description="Low complexity" evidence="3">
    <location>
        <begin position="437"/>
        <end position="459"/>
    </location>
</feature>
<organism evidence="5 6">
    <name type="scientific">Kwoniella europaea PYCC6329</name>
    <dbReference type="NCBI Taxonomy" id="1423913"/>
    <lineage>
        <taxon>Eukaryota</taxon>
        <taxon>Fungi</taxon>
        <taxon>Dikarya</taxon>
        <taxon>Basidiomycota</taxon>
        <taxon>Agaricomycotina</taxon>
        <taxon>Tremellomycetes</taxon>
        <taxon>Tremellales</taxon>
        <taxon>Cryptococcaceae</taxon>
        <taxon>Kwoniella</taxon>
    </lineage>
</organism>
<sequence>MFMFFGEIAGGSGQDVFGKLAAPHVRSIQLTILYHSGPNGQIDEFAIPNTILRHFDLSDTPWTELTSPSIEDRRKKLPDGKLFFDRLLELVGLDGASLYPPNTPAGIRRLLHSIQSLELDRLKKDCFYYYLLRDYDFSSRIEPSMDVDGEEDGDLTVISRVPNGNNTFGKAQSFAKRRCMPLTWIRFMDGYWALDHGVYDTAVSSLSDPSITTLNFVPSILQTLYKSVSPSSHSLTLIHNFLNSTHPELTTREEEDIRLVALCSTGSISQAFSLIRSNESPEERKRQRELLWLWILGCSPASGEIQTKSLKELLHIPLSFEENQHLVDFLVRPPKRNISSEGLSLLHDLITLRLIHQGQYSESLLLDKQLSGRGTTNTGDEKQRQNRREMVREFISILPKAQRDALLADQESNKEKETTQVNGNGAGSGSNEDIDMSSSWVNVNVPSNGPSYAQIASEPPSIPIPSAVPPEPTPAPTPVAAPTPIRPSTTHTSLFTASQNPSAPSPQKPSSPFSGPPRFSNTAGPSVQVPSPRRVLSGSPFNLPPNSKPKGSPAASSTPRLPKTIINDDDLEEEDDGSVLGRRNTRAKGRGSARLGRGVSMSVEPEPVSELENVEENHPIETINEEPSSSALAQNNHEAPPRSIRRSRKVVSGKEKEKERESTITPPRSRTRRTSTVEPVTPGLNGMPGAFGNTHSDEEMPPPRLPESVQKSGRSRITRSASRAILDEGEEEDKHSPPPTKKTKSASTSTRKITSSRSRASLAPSDISEIGTGTGSVRRSTRSRTASVAPSEKGSPTPSLGERSTTGTGTGRRTTRAGSATPRQSTRSKK</sequence>
<feature type="compositionally biased region" description="Pro residues" evidence="3">
    <location>
        <begin position="460"/>
        <end position="485"/>
    </location>
</feature>
<dbReference type="InterPro" id="IPR025151">
    <property type="entry name" value="ELYS_dom"/>
</dbReference>